<dbReference type="PROSITE" id="PS50157">
    <property type="entry name" value="ZINC_FINGER_C2H2_2"/>
    <property type="match status" value="5"/>
</dbReference>
<evidence type="ECO:0000259" key="6">
    <source>
        <dbReference type="PROSITE" id="PS50157"/>
    </source>
</evidence>
<dbReference type="SUPFAM" id="SSF57667">
    <property type="entry name" value="beta-beta-alpha zinc fingers"/>
    <property type="match status" value="5"/>
</dbReference>
<dbReference type="Pfam" id="PF13909">
    <property type="entry name" value="zf-H2C2_5"/>
    <property type="match status" value="1"/>
</dbReference>
<evidence type="ECO:0000256" key="3">
    <source>
        <dbReference type="ARBA" id="ARBA00022771"/>
    </source>
</evidence>
<dbReference type="Proteomes" id="UP001152888">
    <property type="component" value="Unassembled WGS sequence"/>
</dbReference>
<protein>
    <recommendedName>
        <fullName evidence="6">C2H2-type domain-containing protein</fullName>
    </recommendedName>
</protein>
<evidence type="ECO:0000313" key="8">
    <source>
        <dbReference type="Proteomes" id="UP001152888"/>
    </source>
</evidence>
<comment type="caution">
    <text evidence="7">The sequence shown here is derived from an EMBL/GenBank/DDBJ whole genome shotgun (WGS) entry which is preliminary data.</text>
</comment>
<keyword evidence="3 5" id="KW-0863">Zinc-finger</keyword>
<dbReference type="EMBL" id="CAKOFQ010006901">
    <property type="protein sequence ID" value="CAH1980910.1"/>
    <property type="molecule type" value="Genomic_DNA"/>
</dbReference>
<name>A0A9P0PD85_ACAOB</name>
<feature type="domain" description="C2H2-type" evidence="6">
    <location>
        <begin position="181"/>
        <end position="204"/>
    </location>
</feature>
<dbReference type="PANTHER" id="PTHR24379:SF121">
    <property type="entry name" value="C2H2-TYPE DOMAIN-CONTAINING PROTEIN"/>
    <property type="match status" value="1"/>
</dbReference>
<evidence type="ECO:0000256" key="5">
    <source>
        <dbReference type="PROSITE-ProRule" id="PRU00042"/>
    </source>
</evidence>
<dbReference type="GO" id="GO:0008270">
    <property type="term" value="F:zinc ion binding"/>
    <property type="evidence" value="ECO:0007669"/>
    <property type="project" value="UniProtKB-KW"/>
</dbReference>
<feature type="domain" description="C2H2-type" evidence="6">
    <location>
        <begin position="248"/>
        <end position="271"/>
    </location>
</feature>
<dbReference type="InterPro" id="IPR013087">
    <property type="entry name" value="Znf_C2H2_type"/>
</dbReference>
<evidence type="ECO:0000256" key="1">
    <source>
        <dbReference type="ARBA" id="ARBA00022723"/>
    </source>
</evidence>
<keyword evidence="2" id="KW-0677">Repeat</keyword>
<organism evidence="7 8">
    <name type="scientific">Acanthoscelides obtectus</name>
    <name type="common">Bean weevil</name>
    <name type="synonym">Bruchus obtectus</name>
    <dbReference type="NCBI Taxonomy" id="200917"/>
    <lineage>
        <taxon>Eukaryota</taxon>
        <taxon>Metazoa</taxon>
        <taxon>Ecdysozoa</taxon>
        <taxon>Arthropoda</taxon>
        <taxon>Hexapoda</taxon>
        <taxon>Insecta</taxon>
        <taxon>Pterygota</taxon>
        <taxon>Neoptera</taxon>
        <taxon>Endopterygota</taxon>
        <taxon>Coleoptera</taxon>
        <taxon>Polyphaga</taxon>
        <taxon>Cucujiformia</taxon>
        <taxon>Chrysomeloidea</taxon>
        <taxon>Chrysomelidae</taxon>
        <taxon>Bruchinae</taxon>
        <taxon>Bruchini</taxon>
        <taxon>Acanthoscelides</taxon>
    </lineage>
</organism>
<dbReference type="Pfam" id="PF00096">
    <property type="entry name" value="zf-C2H2"/>
    <property type="match status" value="4"/>
</dbReference>
<dbReference type="InterPro" id="IPR036236">
    <property type="entry name" value="Znf_C2H2_sf"/>
</dbReference>
<accession>A0A9P0PD85</accession>
<evidence type="ECO:0000313" key="7">
    <source>
        <dbReference type="EMBL" id="CAH1980910.1"/>
    </source>
</evidence>
<keyword evidence="8" id="KW-1185">Reference proteome</keyword>
<dbReference type="Gene3D" id="3.30.160.60">
    <property type="entry name" value="Classic Zinc Finger"/>
    <property type="match status" value="6"/>
</dbReference>
<dbReference type="PROSITE" id="PS00028">
    <property type="entry name" value="ZINC_FINGER_C2H2_1"/>
    <property type="match status" value="6"/>
</dbReference>
<dbReference type="OrthoDB" id="3561125at2759"/>
<dbReference type="SMART" id="SM00355">
    <property type="entry name" value="ZnF_C2H2"/>
    <property type="match status" value="13"/>
</dbReference>
<feature type="domain" description="C2H2-type" evidence="6">
    <location>
        <begin position="315"/>
        <end position="338"/>
    </location>
</feature>
<proteinExistence type="predicted"/>
<dbReference type="AlphaFoldDB" id="A0A9P0PD85"/>
<evidence type="ECO:0000256" key="2">
    <source>
        <dbReference type="ARBA" id="ARBA00022737"/>
    </source>
</evidence>
<keyword evidence="4" id="KW-0862">Zinc</keyword>
<gene>
    <name evidence="7" type="ORF">ACAOBT_LOCUS14237</name>
</gene>
<feature type="domain" description="C2H2-type" evidence="6">
    <location>
        <begin position="379"/>
        <end position="402"/>
    </location>
</feature>
<evidence type="ECO:0000256" key="4">
    <source>
        <dbReference type="ARBA" id="ARBA00022833"/>
    </source>
</evidence>
<keyword evidence="1" id="KW-0479">Metal-binding</keyword>
<feature type="domain" description="C2H2-type" evidence="6">
    <location>
        <begin position="49"/>
        <end position="77"/>
    </location>
</feature>
<reference evidence="7" key="1">
    <citation type="submission" date="2022-03" db="EMBL/GenBank/DDBJ databases">
        <authorList>
            <person name="Sayadi A."/>
        </authorList>
    </citation>
    <scope>NUCLEOTIDE SEQUENCE</scope>
</reference>
<dbReference type="PANTHER" id="PTHR24379">
    <property type="entry name" value="KRAB AND ZINC FINGER DOMAIN-CONTAINING"/>
    <property type="match status" value="1"/>
</dbReference>
<sequence>MEAEKGESFICYNCGYTAYTKRTLIKHIKVGNCNLKTDTKKSSITANLHVCTQCSKEFAKKRNLDSHIVKKHPEMIPSLSRKIYECKDCDYKAVWKCNFSRHILTHQDASNYRLSCPHCNATFREGKAVDDHIVKKHPEFVKSVKRRIYECPNCPYKTVKKAVLDMHLTTHPDAVSSIKMRTCPHCNKSFKKNATLDNHILKEHPEFMASVTKKIYQCPYCPYRTVEKAWLDRHFITHSDVVSGIKLMKCEHCNKSFKQKVTLDNHILHKHPEFMSSVTKKIHQCPYCPYRTVEKGGLNRHLITHSDAVSGIKVIKCEHCNKSFKKQVKLDNHILKEHPEFMSSVTNEIHQCPYCPYRTVEKAGLDRHLITHSDGIKLIKCEHCNKSFKQKQSLYDHIVRKHPDFISSITVKIHECAHCPFKTIRKTDLKLHETIHLDAN</sequence>